<keyword evidence="5" id="KW-1185">Reference proteome</keyword>
<dbReference type="Proteomes" id="UP000509667">
    <property type="component" value="Chromosome"/>
</dbReference>
<dbReference type="OrthoDB" id="57427at2157"/>
<organism evidence="4 5">
    <name type="scientific">Halosimplex rubrum</name>
    <dbReference type="NCBI Taxonomy" id="869889"/>
    <lineage>
        <taxon>Archaea</taxon>
        <taxon>Methanobacteriati</taxon>
        <taxon>Methanobacteriota</taxon>
        <taxon>Stenosarchaea group</taxon>
        <taxon>Halobacteria</taxon>
        <taxon>Halobacteriales</taxon>
        <taxon>Haloarculaceae</taxon>
        <taxon>Halosimplex</taxon>
    </lineage>
</organism>
<keyword evidence="1 4" id="KW-0489">Methyltransferase</keyword>
<dbReference type="Pfam" id="PF13649">
    <property type="entry name" value="Methyltransf_25"/>
    <property type="match status" value="1"/>
</dbReference>
<sequence>MSEDGPGDPFESAESYYADHRPGYGEAPFESLTERFALDVETSRALDLGCGAGQITLPLAARVGTAVGMDPNKAMLEQARRRARDRRIENVEWVVGSDADLGGDLGPVDVTTMGRAFHWMDRGPTLDRIFELTAPGGGVAIFGDTEWLTSGERAWQDEVYAAAASYLDDLPERTGPRTEPYENPYDELLADHGFADVETATFERTREWSVDGIVGYVFSLSFCSPATFGDEKAAFEAELRERLAELGGPFEQGDEVRVISGRKPA</sequence>
<protein>
    <submittedName>
        <fullName evidence="4">Methyltransferase domain-containing protein</fullName>
    </submittedName>
</protein>
<dbReference type="InterPro" id="IPR041698">
    <property type="entry name" value="Methyltransf_25"/>
</dbReference>
<name>A0A7D5TLP0_9EURY</name>
<evidence type="ECO:0000259" key="3">
    <source>
        <dbReference type="Pfam" id="PF13649"/>
    </source>
</evidence>
<dbReference type="PANTHER" id="PTHR44942">
    <property type="entry name" value="METHYLTRANSF_11 DOMAIN-CONTAINING PROTEIN"/>
    <property type="match status" value="1"/>
</dbReference>
<dbReference type="Gene3D" id="3.40.50.150">
    <property type="entry name" value="Vaccinia Virus protein VP39"/>
    <property type="match status" value="1"/>
</dbReference>
<dbReference type="AlphaFoldDB" id="A0A7D5TLP0"/>
<keyword evidence="2 4" id="KW-0808">Transferase</keyword>
<dbReference type="PANTHER" id="PTHR44942:SF4">
    <property type="entry name" value="METHYLTRANSFERASE TYPE 11 DOMAIN-CONTAINING PROTEIN"/>
    <property type="match status" value="1"/>
</dbReference>
<dbReference type="InterPro" id="IPR029063">
    <property type="entry name" value="SAM-dependent_MTases_sf"/>
</dbReference>
<dbReference type="KEGG" id="hrr:HZS55_10540"/>
<evidence type="ECO:0000256" key="2">
    <source>
        <dbReference type="ARBA" id="ARBA00022679"/>
    </source>
</evidence>
<dbReference type="RefSeq" id="WP_179911633.1">
    <property type="nucleotide sequence ID" value="NZ_CP058910.1"/>
</dbReference>
<evidence type="ECO:0000313" key="5">
    <source>
        <dbReference type="Proteomes" id="UP000509667"/>
    </source>
</evidence>
<dbReference type="GO" id="GO:0032259">
    <property type="term" value="P:methylation"/>
    <property type="evidence" value="ECO:0007669"/>
    <property type="project" value="UniProtKB-KW"/>
</dbReference>
<feature type="domain" description="Methyltransferase" evidence="3">
    <location>
        <begin position="46"/>
        <end position="137"/>
    </location>
</feature>
<reference evidence="4 5" key="1">
    <citation type="submission" date="2020-07" db="EMBL/GenBank/DDBJ databases">
        <title>Halosimplex pelagicum sp. nov. and Halosimplex rubrum sp. nov., isolated from salted brown alga Laminaria, and emended description of the genus Halosimplex.</title>
        <authorList>
            <person name="Cui H."/>
        </authorList>
    </citation>
    <scope>NUCLEOTIDE SEQUENCE [LARGE SCALE GENOMIC DNA]</scope>
    <source>
        <strain evidence="4 5">R27</strain>
    </source>
</reference>
<dbReference type="GO" id="GO:0008168">
    <property type="term" value="F:methyltransferase activity"/>
    <property type="evidence" value="ECO:0007669"/>
    <property type="project" value="UniProtKB-KW"/>
</dbReference>
<evidence type="ECO:0000313" key="4">
    <source>
        <dbReference type="EMBL" id="QLH77712.1"/>
    </source>
</evidence>
<dbReference type="CDD" id="cd02440">
    <property type="entry name" value="AdoMet_MTases"/>
    <property type="match status" value="1"/>
</dbReference>
<evidence type="ECO:0000256" key="1">
    <source>
        <dbReference type="ARBA" id="ARBA00022603"/>
    </source>
</evidence>
<accession>A0A7D5TLP0</accession>
<dbReference type="SUPFAM" id="SSF53335">
    <property type="entry name" value="S-adenosyl-L-methionine-dependent methyltransferases"/>
    <property type="match status" value="1"/>
</dbReference>
<dbReference type="InterPro" id="IPR051052">
    <property type="entry name" value="Diverse_substrate_MTase"/>
</dbReference>
<dbReference type="GeneID" id="56078305"/>
<gene>
    <name evidence="4" type="ORF">HZS55_10540</name>
</gene>
<dbReference type="EMBL" id="CP058910">
    <property type="protein sequence ID" value="QLH77712.1"/>
    <property type="molecule type" value="Genomic_DNA"/>
</dbReference>
<proteinExistence type="predicted"/>